<name>A0AAD6XKN0_9AGAR</name>
<dbReference type="InterPro" id="IPR012337">
    <property type="entry name" value="RNaseH-like_sf"/>
</dbReference>
<dbReference type="SUPFAM" id="SSF53098">
    <property type="entry name" value="Ribonuclease H-like"/>
    <property type="match status" value="1"/>
</dbReference>
<accession>A0AAD6XKN0</accession>
<keyword evidence="10" id="KW-1185">Reference proteome</keyword>
<dbReference type="Gene3D" id="3.30.420.10">
    <property type="entry name" value="Ribonuclease H-like superfamily/Ribonuclease H"/>
    <property type="match status" value="1"/>
</dbReference>
<feature type="domain" description="RNase H type-1" evidence="8">
    <location>
        <begin position="128"/>
        <end position="285"/>
    </location>
</feature>
<comment type="catalytic activity">
    <reaction evidence="1">
        <text>Endonucleolytic cleavage to 5'-phosphomonoester.</text>
        <dbReference type="EC" id="3.1.26.4"/>
    </reaction>
</comment>
<evidence type="ECO:0000313" key="10">
    <source>
        <dbReference type="Proteomes" id="UP001222325"/>
    </source>
</evidence>
<evidence type="ECO:0000256" key="1">
    <source>
        <dbReference type="ARBA" id="ARBA00000077"/>
    </source>
</evidence>
<evidence type="ECO:0000256" key="6">
    <source>
        <dbReference type="ARBA" id="ARBA00022759"/>
    </source>
</evidence>
<keyword evidence="5" id="KW-0479">Metal-binding</keyword>
<keyword evidence="4" id="KW-0540">Nuclease</keyword>
<dbReference type="InterPro" id="IPR050092">
    <property type="entry name" value="RNase_H"/>
</dbReference>
<dbReference type="EMBL" id="JARJCN010000035">
    <property type="protein sequence ID" value="KAJ7085214.1"/>
    <property type="molecule type" value="Genomic_DNA"/>
</dbReference>
<comment type="similarity">
    <text evidence="2">Belongs to the RNase H family.</text>
</comment>
<sequence>MDYDSESEDQPRMITDVMGDFTFLGQSDTAKTFKLQDQTRAPVQTADGGWTPVQAILAVRPVPDPQTVIYAKSAMGNGDNGVWTGTRFEAPANTNPDFLFPARRVNNTSGLIRQRFCIRRRFVPAISHLKTMMIYTDGACSSNGLASPRAGFAFVFNPGPDGKGVGAVEQKGPSGQAYAHTSNRAELRAVIAALKFRAWWGEGWTRVVIVTDSEYVSEGATTRMRNWAGRGWRTTRGSLAANRDLWEALSDVLGGYAKSGCEISFWWVPRTSNCLADAAAKAAIELPGSEEFVDSVGILV</sequence>
<dbReference type="AlphaFoldDB" id="A0AAD6XKN0"/>
<evidence type="ECO:0000256" key="5">
    <source>
        <dbReference type="ARBA" id="ARBA00022723"/>
    </source>
</evidence>
<dbReference type="PANTHER" id="PTHR10642">
    <property type="entry name" value="RIBONUCLEASE H1"/>
    <property type="match status" value="1"/>
</dbReference>
<evidence type="ECO:0000313" key="9">
    <source>
        <dbReference type="EMBL" id="KAJ7085214.1"/>
    </source>
</evidence>
<organism evidence="9 10">
    <name type="scientific">Mycena belliarum</name>
    <dbReference type="NCBI Taxonomy" id="1033014"/>
    <lineage>
        <taxon>Eukaryota</taxon>
        <taxon>Fungi</taxon>
        <taxon>Dikarya</taxon>
        <taxon>Basidiomycota</taxon>
        <taxon>Agaricomycotina</taxon>
        <taxon>Agaricomycetes</taxon>
        <taxon>Agaricomycetidae</taxon>
        <taxon>Agaricales</taxon>
        <taxon>Marasmiineae</taxon>
        <taxon>Mycenaceae</taxon>
        <taxon>Mycena</taxon>
    </lineage>
</organism>
<dbReference type="EC" id="3.1.26.4" evidence="3"/>
<evidence type="ECO:0000259" key="8">
    <source>
        <dbReference type="PROSITE" id="PS50879"/>
    </source>
</evidence>
<dbReference type="InterPro" id="IPR002156">
    <property type="entry name" value="RNaseH_domain"/>
</dbReference>
<dbReference type="GO" id="GO:0043137">
    <property type="term" value="P:DNA replication, removal of RNA primer"/>
    <property type="evidence" value="ECO:0007669"/>
    <property type="project" value="TreeGrafter"/>
</dbReference>
<evidence type="ECO:0000256" key="4">
    <source>
        <dbReference type="ARBA" id="ARBA00022722"/>
    </source>
</evidence>
<dbReference type="GO" id="GO:0003676">
    <property type="term" value="F:nucleic acid binding"/>
    <property type="evidence" value="ECO:0007669"/>
    <property type="project" value="InterPro"/>
</dbReference>
<proteinExistence type="inferred from homology"/>
<dbReference type="Proteomes" id="UP001222325">
    <property type="component" value="Unassembled WGS sequence"/>
</dbReference>
<keyword evidence="7" id="KW-0378">Hydrolase</keyword>
<comment type="caution">
    <text evidence="9">The sequence shown here is derived from an EMBL/GenBank/DDBJ whole genome shotgun (WGS) entry which is preliminary data.</text>
</comment>
<dbReference type="InterPro" id="IPR036397">
    <property type="entry name" value="RNaseH_sf"/>
</dbReference>
<dbReference type="PROSITE" id="PS50879">
    <property type="entry name" value="RNASE_H_1"/>
    <property type="match status" value="1"/>
</dbReference>
<evidence type="ECO:0000256" key="3">
    <source>
        <dbReference type="ARBA" id="ARBA00012180"/>
    </source>
</evidence>
<dbReference type="Pfam" id="PF00075">
    <property type="entry name" value="RNase_H"/>
    <property type="match status" value="1"/>
</dbReference>
<evidence type="ECO:0000256" key="7">
    <source>
        <dbReference type="ARBA" id="ARBA00022801"/>
    </source>
</evidence>
<reference evidence="9" key="1">
    <citation type="submission" date="2023-03" db="EMBL/GenBank/DDBJ databases">
        <title>Massive genome expansion in bonnet fungi (Mycena s.s.) driven by repeated elements and novel gene families across ecological guilds.</title>
        <authorList>
            <consortium name="Lawrence Berkeley National Laboratory"/>
            <person name="Harder C.B."/>
            <person name="Miyauchi S."/>
            <person name="Viragh M."/>
            <person name="Kuo A."/>
            <person name="Thoen E."/>
            <person name="Andreopoulos B."/>
            <person name="Lu D."/>
            <person name="Skrede I."/>
            <person name="Drula E."/>
            <person name="Henrissat B."/>
            <person name="Morin E."/>
            <person name="Kohler A."/>
            <person name="Barry K."/>
            <person name="LaButti K."/>
            <person name="Morin E."/>
            <person name="Salamov A."/>
            <person name="Lipzen A."/>
            <person name="Mereny Z."/>
            <person name="Hegedus B."/>
            <person name="Baldrian P."/>
            <person name="Stursova M."/>
            <person name="Weitz H."/>
            <person name="Taylor A."/>
            <person name="Grigoriev I.V."/>
            <person name="Nagy L.G."/>
            <person name="Martin F."/>
            <person name="Kauserud H."/>
        </authorList>
    </citation>
    <scope>NUCLEOTIDE SEQUENCE</scope>
    <source>
        <strain evidence="9">CBHHK173m</strain>
    </source>
</reference>
<gene>
    <name evidence="9" type="ORF">B0H15DRAFT_887909</name>
</gene>
<keyword evidence="6" id="KW-0255">Endonuclease</keyword>
<dbReference type="GO" id="GO:0046872">
    <property type="term" value="F:metal ion binding"/>
    <property type="evidence" value="ECO:0007669"/>
    <property type="project" value="UniProtKB-KW"/>
</dbReference>
<dbReference type="PANTHER" id="PTHR10642:SF26">
    <property type="entry name" value="RIBONUCLEASE H1"/>
    <property type="match status" value="1"/>
</dbReference>
<protein>
    <recommendedName>
        <fullName evidence="3">ribonuclease H</fullName>
        <ecNumber evidence="3">3.1.26.4</ecNumber>
    </recommendedName>
</protein>
<dbReference type="CDD" id="cd13934">
    <property type="entry name" value="RNase_H_Dikarya_like"/>
    <property type="match status" value="1"/>
</dbReference>
<dbReference type="GO" id="GO:0004523">
    <property type="term" value="F:RNA-DNA hybrid ribonuclease activity"/>
    <property type="evidence" value="ECO:0007669"/>
    <property type="project" value="UniProtKB-EC"/>
</dbReference>
<evidence type="ECO:0000256" key="2">
    <source>
        <dbReference type="ARBA" id="ARBA00005300"/>
    </source>
</evidence>